<comment type="caution">
    <text evidence="1">The sequence shown here is derived from an EMBL/GenBank/DDBJ whole genome shotgun (WGS) entry which is preliminary data.</text>
</comment>
<dbReference type="AlphaFoldDB" id="A0A0P7AA17"/>
<accession>A0A0P7AA17</accession>
<gene>
    <name evidence="1" type="ORF">I595_634</name>
</gene>
<organism evidence="1 2">
    <name type="scientific">Croceitalea dokdonensis DOKDO 023</name>
    <dbReference type="NCBI Taxonomy" id="1300341"/>
    <lineage>
        <taxon>Bacteria</taxon>
        <taxon>Pseudomonadati</taxon>
        <taxon>Bacteroidota</taxon>
        <taxon>Flavobacteriia</taxon>
        <taxon>Flavobacteriales</taxon>
        <taxon>Flavobacteriaceae</taxon>
        <taxon>Croceitalea</taxon>
    </lineage>
</organism>
<keyword evidence="2" id="KW-1185">Reference proteome</keyword>
<dbReference type="EMBL" id="LDJX01000001">
    <property type="protein sequence ID" value="KPM33728.1"/>
    <property type="molecule type" value="Genomic_DNA"/>
</dbReference>
<proteinExistence type="predicted"/>
<evidence type="ECO:0000313" key="2">
    <source>
        <dbReference type="Proteomes" id="UP000050280"/>
    </source>
</evidence>
<protein>
    <submittedName>
        <fullName evidence="1">Uncharacterized protein</fullName>
    </submittedName>
</protein>
<evidence type="ECO:0000313" key="1">
    <source>
        <dbReference type="EMBL" id="KPM33728.1"/>
    </source>
</evidence>
<sequence length="39" mass="4647">MWLAIICWNHYEKSISYSLAARMRSPCYKILKKKGIVED</sequence>
<dbReference type="Proteomes" id="UP000050280">
    <property type="component" value="Unassembled WGS sequence"/>
</dbReference>
<name>A0A0P7AA17_9FLAO</name>
<reference evidence="1 2" key="1">
    <citation type="submission" date="2015-09" db="EMBL/GenBank/DDBJ databases">
        <title>Genome sequence of the marine flavobacterium Croceitalea dokdonensis DOKDO 023 that contains proton- and sodium-pumping rhodopsins.</title>
        <authorList>
            <person name="Kwon S.-K."/>
            <person name="Lee H.K."/>
            <person name="Kwak M.-J."/>
            <person name="Kim J.F."/>
        </authorList>
    </citation>
    <scope>NUCLEOTIDE SEQUENCE [LARGE SCALE GENOMIC DNA]</scope>
    <source>
        <strain evidence="1 2">DOKDO 023</strain>
    </source>
</reference>